<gene>
    <name evidence="19" type="ORF">DMC30DRAFT_411002</name>
</gene>
<organism evidence="19 20">
    <name type="scientific">Rhodotorula diobovata</name>
    <dbReference type="NCBI Taxonomy" id="5288"/>
    <lineage>
        <taxon>Eukaryota</taxon>
        <taxon>Fungi</taxon>
        <taxon>Dikarya</taxon>
        <taxon>Basidiomycota</taxon>
        <taxon>Pucciniomycotina</taxon>
        <taxon>Microbotryomycetes</taxon>
        <taxon>Sporidiobolales</taxon>
        <taxon>Sporidiobolaceae</taxon>
        <taxon>Rhodotorula</taxon>
    </lineage>
</organism>
<keyword evidence="13" id="KW-0547">Nucleotide-binding</keyword>
<evidence type="ECO:0000313" key="20">
    <source>
        <dbReference type="Proteomes" id="UP000311382"/>
    </source>
</evidence>
<dbReference type="NCBIfam" id="TIGR01421">
    <property type="entry name" value="gluta_reduc_1"/>
    <property type="match status" value="1"/>
</dbReference>
<dbReference type="FunFam" id="3.30.390.30:FF:000003">
    <property type="entry name" value="Glutathione reductase"/>
    <property type="match status" value="1"/>
</dbReference>
<feature type="binding site" evidence="13">
    <location>
        <position position="340"/>
    </location>
    <ligand>
        <name>FAD</name>
        <dbReference type="ChEBI" id="CHEBI:57692"/>
    </ligand>
</feature>
<comment type="caution">
    <text evidence="19">The sequence shown here is derived from an EMBL/GenBank/DDBJ whole genome shotgun (WGS) entry which is preliminary data.</text>
</comment>
<dbReference type="PANTHER" id="PTHR42737:SF2">
    <property type="entry name" value="GLUTATHIONE REDUCTASE"/>
    <property type="match status" value="1"/>
</dbReference>
<dbReference type="GO" id="GO:0006749">
    <property type="term" value="P:glutathione metabolic process"/>
    <property type="evidence" value="ECO:0007669"/>
    <property type="project" value="InterPro"/>
</dbReference>
<dbReference type="PRINTS" id="PR00411">
    <property type="entry name" value="PNDRDTASEI"/>
</dbReference>
<evidence type="ECO:0000256" key="2">
    <source>
        <dbReference type="ARBA" id="ARBA00011738"/>
    </source>
</evidence>
<feature type="active site" description="Proton acceptor" evidence="12">
    <location>
        <position position="478"/>
    </location>
</feature>
<evidence type="ECO:0000256" key="12">
    <source>
        <dbReference type="PIRSR" id="PIRSR000350-2"/>
    </source>
</evidence>
<dbReference type="InterPro" id="IPR023753">
    <property type="entry name" value="FAD/NAD-binding_dom"/>
</dbReference>
<name>A0A5C5G298_9BASI</name>
<keyword evidence="8" id="KW-1015">Disulfide bond</keyword>
<dbReference type="Pfam" id="PF07992">
    <property type="entry name" value="Pyr_redox_2"/>
    <property type="match status" value="1"/>
</dbReference>
<comment type="cofactor">
    <cofactor evidence="13">
        <name>FAD</name>
        <dbReference type="ChEBI" id="CHEBI:57692"/>
    </cofactor>
    <text evidence="13">Binds 1 FAD per subunit.</text>
</comment>
<dbReference type="InterPro" id="IPR046952">
    <property type="entry name" value="GSHR/TRXR-like"/>
</dbReference>
<dbReference type="Gene3D" id="3.30.390.30">
    <property type="match status" value="1"/>
</dbReference>
<evidence type="ECO:0000256" key="10">
    <source>
        <dbReference type="ARBA" id="ARBA00049142"/>
    </source>
</evidence>
<evidence type="ECO:0000313" key="19">
    <source>
        <dbReference type="EMBL" id="TNY22512.1"/>
    </source>
</evidence>
<dbReference type="EC" id="1.8.1.7" evidence="3 16"/>
<evidence type="ECO:0000259" key="17">
    <source>
        <dbReference type="Pfam" id="PF02852"/>
    </source>
</evidence>
<evidence type="ECO:0000256" key="11">
    <source>
        <dbReference type="ARBA" id="ARBA00056905"/>
    </source>
</evidence>
<sequence length="489" mass="53459">MAPIPFKSTAAQKGDSHYDLIVIGGGSGGLGAARRAAQYGAKVAIVEETWRLGGTCVNVGCVPKKVMWHAADLAEKLHQANAYGFKVPSEAAQVDWPTLKHKRDKYIERLNGIYERNVEKDKVEYITGHAKFADKNTITVVPTYPENKAHGGSDIERSYTADRFVIAVGGTPTLPKDIPGYEYGFHSDGFFYLEELPKRAVIVGAGYIAVELAGVLHTLGAETHLVIRHEKILKAFDPMLQDTLQDHIVKTGIHLHKNSNVEKVTTEVENPDLYKPFPKTIHTKEGEKIEADVLLWAIGRHSLTDDIGAEMIGLKLEKNGDIPVDEYQATNVDNVFAIGDVAGKALLTPVAIAAGRRLSNRLYGGVEGDKLSYENIPTVVFSHPTIGTVGLTEPEAREKYGDDQIKIYKSTFTALYYSMMEADQKEPTAMKMICAGPEEKVVGLHLIGLGSDEMLQGFAVAIKMGATKAQFDDTVAIHPTSAEEVVTMR</sequence>
<evidence type="ECO:0000256" key="16">
    <source>
        <dbReference type="RuleBase" id="RU365016"/>
    </source>
</evidence>
<dbReference type="SUPFAM" id="SSF55424">
    <property type="entry name" value="FAD/NAD-linked reductases, dimerisation (C-terminal) domain"/>
    <property type="match status" value="1"/>
</dbReference>
<evidence type="ECO:0000256" key="8">
    <source>
        <dbReference type="ARBA" id="ARBA00023157"/>
    </source>
</evidence>
<dbReference type="InterPro" id="IPR036188">
    <property type="entry name" value="FAD/NAD-bd_sf"/>
</dbReference>
<dbReference type="InterPro" id="IPR012999">
    <property type="entry name" value="Pyr_OxRdtase_I_AS"/>
</dbReference>
<keyword evidence="16" id="KW-0521">NADP</keyword>
<dbReference type="GO" id="GO:0034599">
    <property type="term" value="P:cellular response to oxidative stress"/>
    <property type="evidence" value="ECO:0007669"/>
    <property type="project" value="TreeGrafter"/>
</dbReference>
<dbReference type="GO" id="GO:0050660">
    <property type="term" value="F:flavin adenine dinucleotide binding"/>
    <property type="evidence" value="ECO:0007669"/>
    <property type="project" value="InterPro"/>
</dbReference>
<comment type="function">
    <text evidence="11 16">Catalyzes the reduction of glutathione disulfide (GSSG) to reduced glutathione (GSH). Constitutes the major mechanism to maintain a high GSH:GSSG ratio in the cytosol.</text>
</comment>
<keyword evidence="9 15" id="KW-0676">Redox-active center</keyword>
<comment type="subcellular location">
    <subcellularLocation>
        <location evidence="16">Cytoplasm</location>
    </subcellularLocation>
</comment>
<dbReference type="Gene3D" id="3.50.50.60">
    <property type="entry name" value="FAD/NAD(P)-binding domain"/>
    <property type="match status" value="2"/>
</dbReference>
<keyword evidence="6 13" id="KW-0274">FAD</keyword>
<dbReference type="SUPFAM" id="SSF51905">
    <property type="entry name" value="FAD/NAD(P)-binding domain"/>
    <property type="match status" value="1"/>
</dbReference>
<accession>A0A5C5G298</accession>
<keyword evidence="5 15" id="KW-0285">Flavoprotein</keyword>
<dbReference type="PIRSF" id="PIRSF000350">
    <property type="entry name" value="Mercury_reductase_MerA"/>
    <property type="match status" value="1"/>
</dbReference>
<dbReference type="STRING" id="5288.A0A5C5G298"/>
<evidence type="ECO:0000256" key="13">
    <source>
        <dbReference type="PIRSR" id="PIRSR000350-3"/>
    </source>
</evidence>
<dbReference type="GO" id="GO:0004362">
    <property type="term" value="F:glutathione-disulfide reductase (NADPH) activity"/>
    <property type="evidence" value="ECO:0007669"/>
    <property type="project" value="UniProtKB-EC"/>
</dbReference>
<feature type="binding site" evidence="13">
    <location>
        <begin position="204"/>
        <end position="211"/>
    </location>
    <ligand>
        <name>NAD(+)</name>
        <dbReference type="ChEBI" id="CHEBI:57540"/>
    </ligand>
</feature>
<feature type="domain" description="FAD/NAD(P)-binding" evidence="18">
    <location>
        <begin position="18"/>
        <end position="355"/>
    </location>
</feature>
<dbReference type="PRINTS" id="PR00368">
    <property type="entry name" value="FADPNR"/>
</dbReference>
<dbReference type="NCBIfam" id="NF004776">
    <property type="entry name" value="PRK06116.1"/>
    <property type="match status" value="1"/>
</dbReference>
<evidence type="ECO:0000256" key="7">
    <source>
        <dbReference type="ARBA" id="ARBA00023002"/>
    </source>
</evidence>
<dbReference type="Proteomes" id="UP000311382">
    <property type="component" value="Unassembled WGS sequence"/>
</dbReference>
<feature type="binding site" evidence="13">
    <location>
        <position position="65"/>
    </location>
    <ligand>
        <name>FAD</name>
        <dbReference type="ChEBI" id="CHEBI:57692"/>
    </ligand>
</feature>
<comment type="similarity">
    <text evidence="1 15">Belongs to the class-I pyridine nucleotide-disulfide oxidoreductase family.</text>
</comment>
<evidence type="ECO:0000259" key="18">
    <source>
        <dbReference type="Pfam" id="PF07992"/>
    </source>
</evidence>
<dbReference type="GO" id="GO:0045454">
    <property type="term" value="P:cell redox homeostasis"/>
    <property type="evidence" value="ECO:0007669"/>
    <property type="project" value="InterPro"/>
</dbReference>
<proteinExistence type="inferred from homology"/>
<keyword evidence="13" id="KW-0520">NAD</keyword>
<dbReference type="EMBL" id="SOZI01000024">
    <property type="protein sequence ID" value="TNY22512.1"/>
    <property type="molecule type" value="Genomic_DNA"/>
</dbReference>
<dbReference type="GO" id="GO:0005829">
    <property type="term" value="C:cytosol"/>
    <property type="evidence" value="ECO:0007669"/>
    <property type="project" value="TreeGrafter"/>
</dbReference>
<feature type="domain" description="Pyridine nucleotide-disulphide oxidoreductase dimerisation" evidence="17">
    <location>
        <begin position="376"/>
        <end position="488"/>
    </location>
</feature>
<dbReference type="PROSITE" id="PS00076">
    <property type="entry name" value="PYRIDINE_REDOX_1"/>
    <property type="match status" value="1"/>
</dbReference>
<dbReference type="InterPro" id="IPR004099">
    <property type="entry name" value="Pyr_nucl-diS_OxRdtase_dimer"/>
</dbReference>
<dbReference type="InterPro" id="IPR001100">
    <property type="entry name" value="Pyr_nuc-diS_OxRdtase"/>
</dbReference>
<evidence type="ECO:0000256" key="9">
    <source>
        <dbReference type="ARBA" id="ARBA00023284"/>
    </source>
</evidence>
<dbReference type="Pfam" id="PF02852">
    <property type="entry name" value="Pyr_redox_dim"/>
    <property type="match status" value="1"/>
</dbReference>
<evidence type="ECO:0000256" key="4">
    <source>
        <dbReference type="ARBA" id="ARBA00017111"/>
    </source>
</evidence>
<dbReference type="FunFam" id="3.50.50.60:FF:000235">
    <property type="entry name" value="Glutathione reductase"/>
    <property type="match status" value="1"/>
</dbReference>
<dbReference type="GO" id="GO:0005739">
    <property type="term" value="C:mitochondrion"/>
    <property type="evidence" value="ECO:0007669"/>
    <property type="project" value="TreeGrafter"/>
</dbReference>
<dbReference type="OrthoDB" id="5956163at2759"/>
<feature type="binding site" evidence="13">
    <location>
        <position position="299"/>
    </location>
    <ligand>
        <name>NAD(+)</name>
        <dbReference type="ChEBI" id="CHEBI:57540"/>
    </ligand>
</feature>
<dbReference type="AlphaFoldDB" id="A0A5C5G298"/>
<dbReference type="InterPro" id="IPR006322">
    <property type="entry name" value="Glutathione_Rdtase_euk/bac"/>
</dbReference>
<keyword evidence="7 15" id="KW-0560">Oxidoreductase</keyword>
<feature type="disulfide bond" description="Redox-active" evidence="14">
    <location>
        <begin position="56"/>
        <end position="61"/>
    </location>
</feature>
<reference evidence="19 20" key="1">
    <citation type="submission" date="2019-03" db="EMBL/GenBank/DDBJ databases">
        <title>Rhodosporidium diobovatum UCD-FST 08-225 genome sequencing, assembly, and annotation.</title>
        <authorList>
            <person name="Fakankun I.U."/>
            <person name="Fristensky B."/>
            <person name="Levin D.B."/>
        </authorList>
    </citation>
    <scope>NUCLEOTIDE SEQUENCE [LARGE SCALE GENOMIC DNA]</scope>
    <source>
        <strain evidence="19 20">UCD-FST 08-225</strain>
    </source>
</reference>
<protein>
    <recommendedName>
        <fullName evidence="4 16">Glutathione reductase</fullName>
        <ecNumber evidence="3 16">1.8.1.7</ecNumber>
    </recommendedName>
</protein>
<keyword evidence="16" id="KW-0963">Cytoplasm</keyword>
<evidence type="ECO:0000256" key="15">
    <source>
        <dbReference type="RuleBase" id="RU003691"/>
    </source>
</evidence>
<evidence type="ECO:0000256" key="14">
    <source>
        <dbReference type="PIRSR" id="PIRSR000350-4"/>
    </source>
</evidence>
<dbReference type="PANTHER" id="PTHR42737">
    <property type="entry name" value="GLUTATHIONE REDUCTASE"/>
    <property type="match status" value="1"/>
</dbReference>
<evidence type="ECO:0000256" key="6">
    <source>
        <dbReference type="ARBA" id="ARBA00022827"/>
    </source>
</evidence>
<evidence type="ECO:0000256" key="1">
    <source>
        <dbReference type="ARBA" id="ARBA00007532"/>
    </source>
</evidence>
<comment type="subunit">
    <text evidence="2">Homodimer.</text>
</comment>
<comment type="catalytic activity">
    <reaction evidence="10 16">
        <text>2 glutathione + NADP(+) = glutathione disulfide + NADPH + H(+)</text>
        <dbReference type="Rhea" id="RHEA:11740"/>
        <dbReference type="ChEBI" id="CHEBI:15378"/>
        <dbReference type="ChEBI" id="CHEBI:57783"/>
        <dbReference type="ChEBI" id="CHEBI:57925"/>
        <dbReference type="ChEBI" id="CHEBI:58297"/>
        <dbReference type="ChEBI" id="CHEBI:58349"/>
        <dbReference type="EC" id="1.8.1.7"/>
    </reaction>
</comment>
<dbReference type="InterPro" id="IPR016156">
    <property type="entry name" value="FAD/NAD-linked_Rdtase_dimer_sf"/>
</dbReference>
<dbReference type="GO" id="GO:0050661">
    <property type="term" value="F:NADP binding"/>
    <property type="evidence" value="ECO:0007669"/>
    <property type="project" value="InterPro"/>
</dbReference>
<evidence type="ECO:0000256" key="3">
    <source>
        <dbReference type="ARBA" id="ARBA00012607"/>
    </source>
</evidence>
<keyword evidence="20" id="KW-1185">Reference proteome</keyword>
<evidence type="ECO:0000256" key="5">
    <source>
        <dbReference type="ARBA" id="ARBA00022630"/>
    </source>
</evidence>